<dbReference type="EnsemblMetazoa" id="XM_038012940.1">
    <property type="protein sequence ID" value="XP_037868868.1"/>
    <property type="gene ID" value="LOC110385101"/>
</dbReference>
<feature type="compositionally biased region" description="Polar residues" evidence="1">
    <location>
        <begin position="148"/>
        <end position="159"/>
    </location>
</feature>
<dbReference type="AlphaFoldDB" id="A0A8R2QWB4"/>
<evidence type="ECO:0000313" key="3">
    <source>
        <dbReference type="EnsemblMetazoa" id="XP_037868868.1"/>
    </source>
</evidence>
<proteinExistence type="predicted"/>
<accession>A0A8R2QWB4</accession>
<sequence>MNKFTLVLGFLLLIAVVNARHYGDRRDSGSSGDDDEQSDFKKERDYPTLNRHRRRRWQLNYGYDYQPPRHYTERRDYYQNQQDLIPQIFRLLDELAVEVRRQPPPPPPPQPIYIPYPVPYYVPQYVPCNVNQTKKPDIKQRFPDMEDTNQNWGFATSNESDYDDGLDGKRPISFDKIRPKDVIKRPAPPVEHGSSQNEASTKAPKINDQAAITMPSMCQAAALSCCGFSDDKSQQKQCFTNVGCAMTYANGKACTLDAITEALNVFQNAYAPVN</sequence>
<reference evidence="4" key="1">
    <citation type="journal article" date="2008" name="Insect Biochem. Mol. Biol.">
        <title>The genome of a lepidopteran model insect, the silkworm Bombyx mori.</title>
        <authorList>
            <consortium name="International Silkworm Genome Consortium"/>
        </authorList>
    </citation>
    <scope>NUCLEOTIDE SEQUENCE [LARGE SCALE GENOMIC DNA]</scope>
    <source>
        <strain evidence="4">p50T</strain>
    </source>
</reference>
<name>A0A8R2QWB4_BOMMO</name>
<evidence type="ECO:0000313" key="4">
    <source>
        <dbReference type="Proteomes" id="UP000005204"/>
    </source>
</evidence>
<dbReference type="EnsemblMetazoa" id="XM_038012941.1">
    <property type="protein sequence ID" value="XP_037868869.1"/>
    <property type="gene ID" value="LOC110385101"/>
</dbReference>
<reference evidence="3" key="2">
    <citation type="submission" date="2022-06" db="UniProtKB">
        <authorList>
            <consortium name="EnsemblMetazoa"/>
        </authorList>
    </citation>
    <scope>IDENTIFICATION</scope>
    <source>
        <strain evidence="3">p50T (Dazao)</strain>
    </source>
</reference>
<feature type="compositionally biased region" description="Basic and acidic residues" evidence="1">
    <location>
        <begin position="166"/>
        <end position="184"/>
    </location>
</feature>
<dbReference type="SMR" id="A0A8R2QWB4"/>
<dbReference type="Proteomes" id="UP000005204">
    <property type="component" value="Unassembled WGS sequence"/>
</dbReference>
<dbReference type="RefSeq" id="XP_037868868.1">
    <property type="nucleotide sequence ID" value="XM_038012940.2"/>
</dbReference>
<feature type="chain" id="PRO_5036434101" evidence="2">
    <location>
        <begin position="20"/>
        <end position="274"/>
    </location>
</feature>
<evidence type="ECO:0000256" key="1">
    <source>
        <dbReference type="SAM" id="MobiDB-lite"/>
    </source>
</evidence>
<dbReference type="RefSeq" id="XP_037868869.1">
    <property type="nucleotide sequence ID" value="XM_038012941.2"/>
</dbReference>
<feature type="signal peptide" evidence="2">
    <location>
        <begin position="1"/>
        <end position="19"/>
    </location>
</feature>
<evidence type="ECO:0000256" key="2">
    <source>
        <dbReference type="SAM" id="SignalP"/>
    </source>
</evidence>
<dbReference type="GeneID" id="110385101"/>
<organism evidence="3 4">
    <name type="scientific">Bombyx mori</name>
    <name type="common">Silk moth</name>
    <dbReference type="NCBI Taxonomy" id="7091"/>
    <lineage>
        <taxon>Eukaryota</taxon>
        <taxon>Metazoa</taxon>
        <taxon>Ecdysozoa</taxon>
        <taxon>Arthropoda</taxon>
        <taxon>Hexapoda</taxon>
        <taxon>Insecta</taxon>
        <taxon>Pterygota</taxon>
        <taxon>Neoptera</taxon>
        <taxon>Endopterygota</taxon>
        <taxon>Lepidoptera</taxon>
        <taxon>Glossata</taxon>
        <taxon>Ditrysia</taxon>
        <taxon>Bombycoidea</taxon>
        <taxon>Bombycidae</taxon>
        <taxon>Bombycinae</taxon>
        <taxon>Bombyx</taxon>
    </lineage>
</organism>
<keyword evidence="4" id="KW-1185">Reference proteome</keyword>
<dbReference type="KEGG" id="bmor:110385101"/>
<feature type="region of interest" description="Disordered" evidence="1">
    <location>
        <begin position="141"/>
        <end position="203"/>
    </location>
</feature>
<keyword evidence="2" id="KW-0732">Signal</keyword>
<dbReference type="OMA" id="MEDTNQN"/>
<feature type="region of interest" description="Disordered" evidence="1">
    <location>
        <begin position="23"/>
        <end position="47"/>
    </location>
</feature>
<protein>
    <submittedName>
        <fullName evidence="3">Uncharacterized protein</fullName>
    </submittedName>
</protein>